<proteinExistence type="predicted"/>
<organism evidence="1 2">
    <name type="scientific">Daedalea quercina L-15889</name>
    <dbReference type="NCBI Taxonomy" id="1314783"/>
    <lineage>
        <taxon>Eukaryota</taxon>
        <taxon>Fungi</taxon>
        <taxon>Dikarya</taxon>
        <taxon>Basidiomycota</taxon>
        <taxon>Agaricomycotina</taxon>
        <taxon>Agaricomycetes</taxon>
        <taxon>Polyporales</taxon>
        <taxon>Fomitopsis</taxon>
    </lineage>
</organism>
<dbReference type="AlphaFoldDB" id="A0A165QR79"/>
<protein>
    <submittedName>
        <fullName evidence="1">Uncharacterized protein</fullName>
    </submittedName>
</protein>
<gene>
    <name evidence="1" type="ORF">DAEQUDRAFT_241481</name>
</gene>
<sequence>MKLATRSLLPRVFADGHCFPSICHEGQLSASSTLQLNTCGRALLFPAYAKGCVKSREQMSLFAFYVVHLFVVPSASLHQSDPICFFASNLRRTPPGYVLRKSNTSTGRGDLCKMRDGDTATQFHSYHISIKNFPLPWNYCIVAPPNPYPSFHIAVPSSHEGVTTILCYIWKITRVLKTSDAASRSFKRLQGGLAVYRSRLCGWYGWAFVHIAFDERRSSMLIVLYLSWLSANAVETRLSQLKLTANRDEGQFLPSTSRSRSEFHSKIYQAPGTIGGVDSPVMKIKIAEDSCIGK</sequence>
<name>A0A165QR79_9APHY</name>
<evidence type="ECO:0000313" key="2">
    <source>
        <dbReference type="Proteomes" id="UP000076727"/>
    </source>
</evidence>
<reference evidence="1 2" key="1">
    <citation type="journal article" date="2016" name="Mol. Biol. Evol.">
        <title>Comparative Genomics of Early-Diverging Mushroom-Forming Fungi Provides Insights into the Origins of Lignocellulose Decay Capabilities.</title>
        <authorList>
            <person name="Nagy L.G."/>
            <person name="Riley R."/>
            <person name="Tritt A."/>
            <person name="Adam C."/>
            <person name="Daum C."/>
            <person name="Floudas D."/>
            <person name="Sun H."/>
            <person name="Yadav J.S."/>
            <person name="Pangilinan J."/>
            <person name="Larsson K.H."/>
            <person name="Matsuura K."/>
            <person name="Barry K."/>
            <person name="Labutti K."/>
            <person name="Kuo R."/>
            <person name="Ohm R.A."/>
            <person name="Bhattacharya S.S."/>
            <person name="Shirouzu T."/>
            <person name="Yoshinaga Y."/>
            <person name="Martin F.M."/>
            <person name="Grigoriev I.V."/>
            <person name="Hibbett D.S."/>
        </authorList>
    </citation>
    <scope>NUCLEOTIDE SEQUENCE [LARGE SCALE GENOMIC DNA]</scope>
    <source>
        <strain evidence="1 2">L-15889</strain>
    </source>
</reference>
<dbReference type="Proteomes" id="UP000076727">
    <property type="component" value="Unassembled WGS sequence"/>
</dbReference>
<keyword evidence="2" id="KW-1185">Reference proteome</keyword>
<evidence type="ECO:0000313" key="1">
    <source>
        <dbReference type="EMBL" id="KZT69819.1"/>
    </source>
</evidence>
<dbReference type="EMBL" id="KV429055">
    <property type="protein sequence ID" value="KZT69819.1"/>
    <property type="molecule type" value="Genomic_DNA"/>
</dbReference>
<accession>A0A165QR79</accession>